<name>A0A0L7B1D6_BIFBR</name>
<gene>
    <name evidence="2" type="ORF">BBM1128_04035</name>
</gene>
<keyword evidence="1" id="KW-1133">Transmembrane helix</keyword>
<accession>A0A0L7B1D6</accession>
<dbReference type="RefSeq" id="WP_052789273.1">
    <property type="nucleotide sequence ID" value="NZ_AVQD01000008.1"/>
</dbReference>
<dbReference type="AlphaFoldDB" id="A0A0L7B1D6"/>
<keyword evidence="1" id="KW-0812">Transmembrane</keyword>
<feature type="transmembrane region" description="Helical" evidence="1">
    <location>
        <begin position="6"/>
        <end position="32"/>
    </location>
</feature>
<evidence type="ECO:0000256" key="1">
    <source>
        <dbReference type="SAM" id="Phobius"/>
    </source>
</evidence>
<proteinExistence type="predicted"/>
<feature type="transmembrane region" description="Helical" evidence="1">
    <location>
        <begin position="78"/>
        <end position="98"/>
    </location>
</feature>
<reference evidence="2 3" key="1">
    <citation type="journal article" date="2015" name="Int J Genomics">
        <title>Comparative Genomics Revealed Genetic Diversity and Species/Strain-Level Differences in Carbohydrate Metabolism of Three Probiotic Bifidobacterial Species.</title>
        <authorList>
            <person name="Odamaki T."/>
            <person name="Horigome A."/>
            <person name="Sugahara H."/>
            <person name="Hashikura N."/>
            <person name="Minami J."/>
            <person name="Xiao J.Z."/>
            <person name="Abe F."/>
        </authorList>
    </citation>
    <scope>NUCLEOTIDE SEQUENCE [LARGE SCALE GENOMIC DNA]</scope>
    <source>
        <strain evidence="2 3">MCC 1128</strain>
    </source>
</reference>
<organism evidence="2 3">
    <name type="scientific">Bifidobacterium breve MCC 1128</name>
    <dbReference type="NCBI Taxonomy" id="1365965"/>
    <lineage>
        <taxon>Bacteria</taxon>
        <taxon>Bacillati</taxon>
        <taxon>Actinomycetota</taxon>
        <taxon>Actinomycetes</taxon>
        <taxon>Bifidobacteriales</taxon>
        <taxon>Bifidobacteriaceae</taxon>
        <taxon>Bifidobacterium</taxon>
    </lineage>
</organism>
<feature type="transmembrane region" description="Helical" evidence="1">
    <location>
        <begin position="44"/>
        <end position="66"/>
    </location>
</feature>
<keyword evidence="1" id="KW-0472">Membrane</keyword>
<sequence>MPVLFITFGLSLALGVIRLLLRGVGSCLALIVHPVRLVVRVLALAAQTLMVMLLLLVIAFLLMHFFAGSDAPALDGSFWTIVGVFAASLLATGVLGVADERLEERSRR</sequence>
<dbReference type="PATRIC" id="fig|1365965.3.peg.821"/>
<evidence type="ECO:0000313" key="2">
    <source>
        <dbReference type="EMBL" id="KOA41083.1"/>
    </source>
</evidence>
<evidence type="ECO:0000313" key="3">
    <source>
        <dbReference type="Proteomes" id="UP000037193"/>
    </source>
</evidence>
<protein>
    <submittedName>
        <fullName evidence="2">Uncharacterized protein</fullName>
    </submittedName>
</protein>
<comment type="caution">
    <text evidence="2">The sequence shown here is derived from an EMBL/GenBank/DDBJ whole genome shotgun (WGS) entry which is preliminary data.</text>
</comment>
<dbReference type="EMBL" id="AVQD01000008">
    <property type="protein sequence ID" value="KOA41083.1"/>
    <property type="molecule type" value="Genomic_DNA"/>
</dbReference>
<dbReference type="Proteomes" id="UP000037193">
    <property type="component" value="Unassembled WGS sequence"/>
</dbReference>